<evidence type="ECO:0000259" key="1">
    <source>
        <dbReference type="SMART" id="SM00849"/>
    </source>
</evidence>
<proteinExistence type="predicted"/>
<feature type="domain" description="Metallo-beta-lactamase" evidence="1">
    <location>
        <begin position="7"/>
        <end position="176"/>
    </location>
</feature>
<gene>
    <name evidence="2" type="ORF">NS359_09510</name>
</gene>
<dbReference type="EMBL" id="LDRC01000049">
    <property type="protein sequence ID" value="KTR51593.1"/>
    <property type="molecule type" value="Genomic_DNA"/>
</dbReference>
<dbReference type="RefSeq" id="WP_058749902.1">
    <property type="nucleotide sequence ID" value="NZ_LDRC01000049.1"/>
</dbReference>
<name>A0A147DQ07_9MICO</name>
<dbReference type="OrthoDB" id="3190691at2"/>
<dbReference type="SUPFAM" id="SSF56281">
    <property type="entry name" value="Metallo-hydrolase/oxidoreductase"/>
    <property type="match status" value="1"/>
</dbReference>
<dbReference type="InterPro" id="IPR050114">
    <property type="entry name" value="UPF0173_UPF0282_UlaG_hydrolase"/>
</dbReference>
<reference evidence="2 3" key="1">
    <citation type="journal article" date="2016" name="Front. Microbiol.">
        <title>Genomic Resource of Rice Seed Associated Bacteria.</title>
        <authorList>
            <person name="Midha S."/>
            <person name="Bansal K."/>
            <person name="Sharma S."/>
            <person name="Kumar N."/>
            <person name="Patil P.P."/>
            <person name="Chaudhry V."/>
            <person name="Patil P.B."/>
        </authorList>
    </citation>
    <scope>NUCLEOTIDE SEQUENCE [LARGE SCALE GENOMIC DNA]</scope>
    <source>
        <strain evidence="2 3">NS359</strain>
    </source>
</reference>
<accession>A0A147DQ07</accession>
<dbReference type="InterPro" id="IPR001279">
    <property type="entry name" value="Metallo-B-lactamas"/>
</dbReference>
<dbReference type="Pfam" id="PF13483">
    <property type="entry name" value="Lactamase_B_3"/>
    <property type="match status" value="1"/>
</dbReference>
<dbReference type="InterPro" id="IPR036866">
    <property type="entry name" value="RibonucZ/Hydroxyglut_hydro"/>
</dbReference>
<evidence type="ECO:0000313" key="3">
    <source>
        <dbReference type="Proteomes" id="UP000072763"/>
    </source>
</evidence>
<protein>
    <submittedName>
        <fullName evidence="2">Beta-lactamase</fullName>
    </submittedName>
</protein>
<dbReference type="PANTHER" id="PTHR43546">
    <property type="entry name" value="UPF0173 METAL-DEPENDENT HYDROLASE MJ1163-RELATED"/>
    <property type="match status" value="1"/>
</dbReference>
<dbReference type="SMART" id="SM00849">
    <property type="entry name" value="Lactamase_B"/>
    <property type="match status" value="1"/>
</dbReference>
<dbReference type="Gene3D" id="3.60.15.10">
    <property type="entry name" value="Ribonuclease Z/Hydroxyacylglutathione hydrolase-like"/>
    <property type="match status" value="1"/>
</dbReference>
<sequence length="213" mass="22771">MQLTKYNHATVVLEQDGTTLVLDPGAFTPEAADLVRSATAVLVTHEHPDHLDVDAVRAGLDANPDLVVHGPRPVVDQLGDHDGRVRAVEAGDTFSVGGFDIRVFGEQHAVIHPDIPVIPNVGYLVDDTVFHPGDAYLVPGVPVPTLLVPTSGPWTHTAEAVDYVREVQPERIVQIHEAMLSELGQQSTARFLGPDMLGTVPVTILAPGESITV</sequence>
<comment type="caution">
    <text evidence="2">The sequence shown here is derived from an EMBL/GenBank/DDBJ whole genome shotgun (WGS) entry which is preliminary data.</text>
</comment>
<organism evidence="2 3">
    <name type="scientific">Curtobacterium oceanosedimentum</name>
    <dbReference type="NCBI Taxonomy" id="465820"/>
    <lineage>
        <taxon>Bacteria</taxon>
        <taxon>Bacillati</taxon>
        <taxon>Actinomycetota</taxon>
        <taxon>Actinomycetes</taxon>
        <taxon>Micrococcales</taxon>
        <taxon>Microbacteriaceae</taxon>
        <taxon>Curtobacterium</taxon>
    </lineage>
</organism>
<dbReference type="AlphaFoldDB" id="A0A147DQ07"/>
<evidence type="ECO:0000313" key="2">
    <source>
        <dbReference type="EMBL" id="KTR51593.1"/>
    </source>
</evidence>
<dbReference type="PATRIC" id="fig|465820.4.peg.2064"/>
<dbReference type="STRING" id="465820.NS263_01490"/>
<dbReference type="PANTHER" id="PTHR43546:SF3">
    <property type="entry name" value="UPF0173 METAL-DEPENDENT HYDROLASE MJ1163"/>
    <property type="match status" value="1"/>
</dbReference>
<dbReference type="Proteomes" id="UP000072763">
    <property type="component" value="Unassembled WGS sequence"/>
</dbReference>